<name>B7CDC2_9FIRM</name>
<accession>B7CDC2</accession>
<evidence type="ECO:0000313" key="2">
    <source>
        <dbReference type="Proteomes" id="UP000004315"/>
    </source>
</evidence>
<dbReference type="HOGENOM" id="CLU_2508194_0_0_9"/>
<comment type="caution">
    <text evidence="1">The sequence shown here is derived from an EMBL/GenBank/DDBJ whole genome shotgun (WGS) entry which is preliminary data.</text>
</comment>
<dbReference type="Proteomes" id="UP000004315">
    <property type="component" value="Unassembled WGS sequence"/>
</dbReference>
<keyword evidence="2" id="KW-1185">Reference proteome</keyword>
<proteinExistence type="predicted"/>
<sequence length="85" mass="9661">MCSINKRVLIASQPFIKKTNAREVIGCNHKAINVLWNKVCEEYEQEYGPVPSYGIPTSYFLSKAHISIEDLLLAEEAQKKFNTNS</sequence>
<dbReference type="RefSeq" id="WP_003865983.1">
    <property type="nucleotide sequence ID" value="NZ_DS996848.1"/>
</dbReference>
<dbReference type="EMBL" id="ABYT01000113">
    <property type="protein sequence ID" value="EEC89247.1"/>
    <property type="molecule type" value="Genomic_DNA"/>
</dbReference>
<organism evidence="1 2">
    <name type="scientific">Holdemanella biformis DSM 3989</name>
    <dbReference type="NCBI Taxonomy" id="518637"/>
    <lineage>
        <taxon>Bacteria</taxon>
        <taxon>Bacillati</taxon>
        <taxon>Bacillota</taxon>
        <taxon>Erysipelotrichia</taxon>
        <taxon>Erysipelotrichales</taxon>
        <taxon>Erysipelotrichaceae</taxon>
        <taxon>Holdemanella</taxon>
    </lineage>
</organism>
<reference evidence="1 2" key="1">
    <citation type="submission" date="2008-11" db="EMBL/GenBank/DDBJ databases">
        <title>Draft genome sequence of Eubacterium biforme (DSM 3989).</title>
        <authorList>
            <person name="Sudarsanam P."/>
            <person name="Ley R."/>
            <person name="Guruge J."/>
            <person name="Turnbaugh P.J."/>
            <person name="Mahowald M."/>
            <person name="Liep D."/>
            <person name="Gordon J."/>
        </authorList>
    </citation>
    <scope>NUCLEOTIDE SEQUENCE [LARGE SCALE GENOMIC DNA]</scope>
    <source>
        <strain evidence="1 2">DSM 3989</strain>
    </source>
</reference>
<dbReference type="AlphaFoldDB" id="B7CDC2"/>
<dbReference type="STRING" id="518637.EUBIFOR_02205"/>
<protein>
    <submittedName>
        <fullName evidence="1">Uncharacterized protein</fullName>
    </submittedName>
</protein>
<gene>
    <name evidence="1" type="ORF">EUBIFOR_02205</name>
</gene>
<evidence type="ECO:0000313" key="1">
    <source>
        <dbReference type="EMBL" id="EEC89247.1"/>
    </source>
</evidence>